<feature type="binding site" evidence="7">
    <location>
        <position position="14"/>
    </location>
    <ligand>
        <name>ATP</name>
        <dbReference type="ChEBI" id="CHEBI:30616"/>
    </ligand>
</feature>
<dbReference type="EMBL" id="PGCL01000002">
    <property type="protein sequence ID" value="TAJ44518.1"/>
    <property type="molecule type" value="Genomic_DNA"/>
</dbReference>
<comment type="caution">
    <text evidence="7">Lacks conserved residue(s) required for the propagation of feature annotation.</text>
</comment>
<dbReference type="Pfam" id="PF13238">
    <property type="entry name" value="AAA_18"/>
    <property type="match status" value="1"/>
</dbReference>
<keyword evidence="2 7" id="KW-0698">rRNA processing</keyword>
<dbReference type="GO" id="GO:0004017">
    <property type="term" value="F:AMP kinase activity"/>
    <property type="evidence" value="ECO:0007669"/>
    <property type="project" value="UniProtKB-UniRule"/>
</dbReference>
<comment type="similarity">
    <text evidence="7">Belongs to the adenylate kinase family. AK6 subfamily.</text>
</comment>
<dbReference type="InterPro" id="IPR027417">
    <property type="entry name" value="P-loop_NTPase"/>
</dbReference>
<comment type="catalytic activity">
    <reaction evidence="7">
        <text>ATP + H2O = ADP + phosphate + H(+)</text>
        <dbReference type="Rhea" id="RHEA:13065"/>
        <dbReference type="ChEBI" id="CHEBI:15377"/>
        <dbReference type="ChEBI" id="CHEBI:15378"/>
        <dbReference type="ChEBI" id="CHEBI:30616"/>
        <dbReference type="ChEBI" id="CHEBI:43474"/>
        <dbReference type="ChEBI" id="CHEBI:456216"/>
    </reaction>
</comment>
<feature type="binding site" evidence="7">
    <location>
        <position position="96"/>
    </location>
    <ligand>
        <name>ATP</name>
        <dbReference type="ChEBI" id="CHEBI:30616"/>
    </ligand>
</feature>
<dbReference type="GO" id="GO:0016887">
    <property type="term" value="F:ATP hydrolysis activity"/>
    <property type="evidence" value="ECO:0007669"/>
    <property type="project" value="InterPro"/>
</dbReference>
<evidence type="ECO:0000313" key="9">
    <source>
        <dbReference type="Proteomes" id="UP000292580"/>
    </source>
</evidence>
<protein>
    <recommendedName>
        <fullName evidence="7">Putative adenylate kinase</fullName>
        <shortName evidence="7">AK</shortName>
        <ecNumber evidence="7">2.7.4.3</ecNumber>
    </recommendedName>
    <alternativeName>
        <fullName evidence="7">ATP-AMP transphosphorylase</fullName>
    </alternativeName>
</protein>
<comment type="caution">
    <text evidence="8">The sequence shown here is derived from an EMBL/GenBank/DDBJ whole genome shotgun (WGS) entry which is preliminary data.</text>
</comment>
<sequence>MMTCITGTPGTGKSTVATELERRGHRVVRAGETVGAYLLGDDPERETHVVDAEAWAAAFTPVDGIVEGHLAHLLGCDRVVVLRCRPDLLTERLARRGYGQEKIRENAEAEALDVILIETLERHTDEAVLEVDVTDMSVSGIADQIEGFVAGRVPPASGLVDWSFWLLEGA</sequence>
<dbReference type="OrthoDB" id="8730at2157"/>
<proteinExistence type="inferred from homology"/>
<dbReference type="Proteomes" id="UP000292580">
    <property type="component" value="Unassembled WGS sequence"/>
</dbReference>
<keyword evidence="1 7" id="KW-0690">Ribosome biogenesis</keyword>
<name>A0A483CTE6_9EURY</name>
<dbReference type="PANTHER" id="PTHR12595:SF0">
    <property type="entry name" value="ADENYLATE KINASE ISOENZYME 6"/>
    <property type="match status" value="1"/>
</dbReference>
<dbReference type="EC" id="2.7.4.3" evidence="7"/>
<dbReference type="HAMAP" id="MF_00039">
    <property type="entry name" value="Adenylate_kinase_AK6"/>
    <property type="match status" value="1"/>
</dbReference>
<keyword evidence="3 7" id="KW-0808">Transferase</keyword>
<feature type="binding site" evidence="7">
    <location>
        <position position="15"/>
    </location>
    <ligand>
        <name>ATP</name>
        <dbReference type="ChEBI" id="CHEBI:30616"/>
    </ligand>
</feature>
<evidence type="ECO:0000256" key="7">
    <source>
        <dbReference type="HAMAP-Rule" id="MF_00039"/>
    </source>
</evidence>
<evidence type="ECO:0000256" key="4">
    <source>
        <dbReference type="ARBA" id="ARBA00022741"/>
    </source>
</evidence>
<dbReference type="Gene3D" id="3.40.50.300">
    <property type="entry name" value="P-loop containing nucleotide triphosphate hydrolases"/>
    <property type="match status" value="1"/>
</dbReference>
<dbReference type="GO" id="GO:0005524">
    <property type="term" value="F:ATP binding"/>
    <property type="evidence" value="ECO:0007669"/>
    <property type="project" value="UniProtKB-UniRule"/>
</dbReference>
<accession>A0A483CTE6</accession>
<keyword evidence="5 7" id="KW-0418">Kinase</keyword>
<organism evidence="8 9">
    <name type="scientific">Methanofollis fontis</name>
    <dbReference type="NCBI Taxonomy" id="2052832"/>
    <lineage>
        <taxon>Archaea</taxon>
        <taxon>Methanobacteriati</taxon>
        <taxon>Methanobacteriota</taxon>
        <taxon>Stenosarchaea group</taxon>
        <taxon>Methanomicrobia</taxon>
        <taxon>Methanomicrobiales</taxon>
        <taxon>Methanomicrobiaceae</taxon>
        <taxon>Methanofollis</taxon>
    </lineage>
</organism>
<feature type="binding site" evidence="7">
    <location>
        <position position="13"/>
    </location>
    <ligand>
        <name>ATP</name>
        <dbReference type="ChEBI" id="CHEBI:30616"/>
    </ligand>
</feature>
<feature type="binding site" evidence="7">
    <location>
        <position position="12"/>
    </location>
    <ligand>
        <name>ATP</name>
        <dbReference type="ChEBI" id="CHEBI:30616"/>
    </ligand>
</feature>
<dbReference type="GO" id="GO:0042274">
    <property type="term" value="P:ribosomal small subunit biogenesis"/>
    <property type="evidence" value="ECO:0007669"/>
    <property type="project" value="UniProtKB-UniRule"/>
</dbReference>
<feature type="binding site" evidence="7">
    <location>
        <position position="10"/>
    </location>
    <ligand>
        <name>ATP</name>
        <dbReference type="ChEBI" id="CHEBI:30616"/>
    </ligand>
</feature>
<dbReference type="SUPFAM" id="SSF52540">
    <property type="entry name" value="P-loop containing nucleoside triphosphate hydrolases"/>
    <property type="match status" value="1"/>
</dbReference>
<keyword evidence="9" id="KW-1185">Reference proteome</keyword>
<keyword evidence="6 7" id="KW-0067">ATP-binding</keyword>
<evidence type="ECO:0000256" key="2">
    <source>
        <dbReference type="ARBA" id="ARBA00022552"/>
    </source>
</evidence>
<evidence type="ECO:0000256" key="1">
    <source>
        <dbReference type="ARBA" id="ARBA00022517"/>
    </source>
</evidence>
<evidence type="ECO:0000313" key="8">
    <source>
        <dbReference type="EMBL" id="TAJ44518.1"/>
    </source>
</evidence>
<keyword evidence="4 7" id="KW-0547">Nucleotide-binding</keyword>
<dbReference type="GO" id="GO:0006364">
    <property type="term" value="P:rRNA processing"/>
    <property type="evidence" value="ECO:0007669"/>
    <property type="project" value="UniProtKB-KW"/>
</dbReference>
<comment type="catalytic activity">
    <reaction evidence="7">
        <text>AMP + ATP = 2 ADP</text>
        <dbReference type="Rhea" id="RHEA:12973"/>
        <dbReference type="ChEBI" id="CHEBI:30616"/>
        <dbReference type="ChEBI" id="CHEBI:456215"/>
        <dbReference type="ChEBI" id="CHEBI:456216"/>
        <dbReference type="EC" id="2.7.4.3"/>
    </reaction>
</comment>
<dbReference type="InterPro" id="IPR020618">
    <property type="entry name" value="Adenyl_kinase_AK6"/>
</dbReference>
<reference evidence="8 9" key="1">
    <citation type="submission" date="2017-11" db="EMBL/GenBank/DDBJ databases">
        <title>Isolation and Characterization of Methanofollis Species from Methane Seep Offshore SW Taiwan.</title>
        <authorList>
            <person name="Teng N.-H."/>
            <person name="Lai M.-C."/>
            <person name="Chen S.-C."/>
        </authorList>
    </citation>
    <scope>NUCLEOTIDE SEQUENCE [LARGE SCALE GENOMIC DNA]</scope>
    <source>
        <strain evidence="8 9">FWC-SCC2</strain>
    </source>
</reference>
<dbReference type="RefSeq" id="WP_130646308.1">
    <property type="nucleotide sequence ID" value="NZ_PGCL01000002.1"/>
</dbReference>
<evidence type="ECO:0000256" key="5">
    <source>
        <dbReference type="ARBA" id="ARBA00022777"/>
    </source>
</evidence>
<evidence type="ECO:0000256" key="6">
    <source>
        <dbReference type="ARBA" id="ARBA00022840"/>
    </source>
</evidence>
<dbReference type="AlphaFoldDB" id="A0A483CTE6"/>
<gene>
    <name evidence="8" type="ORF">CUJ86_04155</name>
</gene>
<evidence type="ECO:0000256" key="3">
    <source>
        <dbReference type="ARBA" id="ARBA00022679"/>
    </source>
</evidence>
<comment type="function">
    <text evidence="7">Broad-specificity nucleoside monophosphate (NMP) kinase that catalyzes the reversible transfer of the terminal phosphate group between nucleoside triphosphates and monophosphates. Has also ATPase activity. Involved in the late maturation steps of the 30S ribosomal particles, specifically 16S rRNA maturation. While NMP activity is not required for ribosome maturation, ATPase activity is. Associates transiently with small ribosomal subunit protein uS11. ATP hydrolysis breaks the interaction with uS11. May temporarily remove uS11 from the ribosome to enable a conformational change of the ribosomal RNA that is needed for the final maturation step of the small ribosomal subunit.</text>
</comment>
<comment type="subunit">
    <text evidence="7">Interacts with uS11. Not a structural component of 40S pre-ribosomes, but transiently interacts with them by binding to uS11.</text>
</comment>
<feature type="region of interest" description="LID" evidence="7">
    <location>
        <begin position="95"/>
        <end position="105"/>
    </location>
</feature>
<dbReference type="PANTHER" id="PTHR12595">
    <property type="entry name" value="POS9-ACTIVATING FACTOR FAP7-RELATED"/>
    <property type="match status" value="1"/>
</dbReference>